<feature type="transmembrane region" description="Helical" evidence="5">
    <location>
        <begin position="142"/>
        <end position="165"/>
    </location>
</feature>
<feature type="transmembrane region" description="Helical" evidence="5">
    <location>
        <begin position="199"/>
        <end position="225"/>
    </location>
</feature>
<dbReference type="GO" id="GO:0016020">
    <property type="term" value="C:membrane"/>
    <property type="evidence" value="ECO:0007669"/>
    <property type="project" value="UniProtKB-SubCell"/>
</dbReference>
<dbReference type="Proteomes" id="UP000228621">
    <property type="component" value="Unassembled WGS sequence"/>
</dbReference>
<sequence>MINVIVATTLTVALFFMMRAVYQRVTVPLLNPVLLCILSISALLLLTQFDYHTYQQATLPIHYLLEPAVVALAYPLYKQFHQIKPVFFALCFTSWLGVSLSTFSAFMICHLFAADAQLSASMAALSVTTPITLLISDYLGGIPAVAAIMVILIGVFGGVLGLHLLHWCNVESAQAKGTALGVVCHAIGTAAAIEHHPMAGAFASAAMTITAMITALWVPLFYHWLTTLIY</sequence>
<protein>
    <recommendedName>
        <fullName evidence="8">LrgB family protein</fullName>
    </recommendedName>
</protein>
<evidence type="ECO:0000256" key="5">
    <source>
        <dbReference type="SAM" id="Phobius"/>
    </source>
</evidence>
<comment type="caution">
    <text evidence="6">The sequence shown here is derived from an EMBL/GenBank/DDBJ whole genome shotgun (WGS) entry which is preliminary data.</text>
</comment>
<evidence type="ECO:0000256" key="2">
    <source>
        <dbReference type="ARBA" id="ARBA00022692"/>
    </source>
</evidence>
<evidence type="ECO:0000313" key="7">
    <source>
        <dbReference type="Proteomes" id="UP000228621"/>
    </source>
</evidence>
<dbReference type="RefSeq" id="WP_099641253.1">
    <property type="nucleotide sequence ID" value="NZ_NKHF01000027.1"/>
</dbReference>
<proteinExistence type="predicted"/>
<dbReference type="OrthoDB" id="9811701at2"/>
<dbReference type="AlphaFoldDB" id="A0A2A5JT29"/>
<organism evidence="6 7">
    <name type="scientific">Pseudoalteromonas piscicida</name>
    <dbReference type="NCBI Taxonomy" id="43662"/>
    <lineage>
        <taxon>Bacteria</taxon>
        <taxon>Pseudomonadati</taxon>
        <taxon>Pseudomonadota</taxon>
        <taxon>Gammaproteobacteria</taxon>
        <taxon>Alteromonadales</taxon>
        <taxon>Pseudoalteromonadaceae</taxon>
        <taxon>Pseudoalteromonas</taxon>
    </lineage>
</organism>
<dbReference type="Pfam" id="PF04172">
    <property type="entry name" value="LrgB"/>
    <property type="match status" value="1"/>
</dbReference>
<name>A0A2A5JT29_PSEO7</name>
<dbReference type="PANTHER" id="PTHR30249:SF0">
    <property type="entry name" value="PLASTIDAL GLYCOLATE_GLYCERATE TRANSLOCATOR 1, CHLOROPLASTIC"/>
    <property type="match status" value="1"/>
</dbReference>
<evidence type="ECO:0008006" key="8">
    <source>
        <dbReference type="Google" id="ProtNLM"/>
    </source>
</evidence>
<feature type="transmembrane region" description="Helical" evidence="5">
    <location>
        <begin position="177"/>
        <end position="193"/>
    </location>
</feature>
<keyword evidence="4 5" id="KW-0472">Membrane</keyword>
<keyword evidence="7" id="KW-1185">Reference proteome</keyword>
<evidence type="ECO:0000313" key="6">
    <source>
        <dbReference type="EMBL" id="PCK32613.1"/>
    </source>
</evidence>
<keyword evidence="2 5" id="KW-0812">Transmembrane</keyword>
<evidence type="ECO:0000256" key="4">
    <source>
        <dbReference type="ARBA" id="ARBA00023136"/>
    </source>
</evidence>
<reference evidence="7" key="1">
    <citation type="journal article" date="2019" name="Genome Announc.">
        <title>Draft Genome Sequence of Pseudoalteromonas piscicida Strain 36Y ROTHPW, an Hypersaline Seawater Isolate from the South Coast of Sonora, Mexico.</title>
        <authorList>
            <person name="Sanchez-Diaz R."/>
            <person name="Molina-Garza Z.J."/>
            <person name="Cruz-Suarez L.E."/>
            <person name="Selvin J."/>
            <person name="Kiran G.S."/>
            <person name="Ibarra-Gamez J.C."/>
            <person name="Gomez-Gil B."/>
            <person name="Galaviz-Silva L."/>
        </authorList>
    </citation>
    <scope>NUCLEOTIDE SEQUENCE [LARGE SCALE GENOMIC DNA]</scope>
    <source>
        <strain evidence="7">36Y_RITHPW</strain>
    </source>
</reference>
<comment type="subcellular location">
    <subcellularLocation>
        <location evidence="1">Membrane</location>
        <topology evidence="1">Multi-pass membrane protein</topology>
    </subcellularLocation>
</comment>
<dbReference type="PANTHER" id="PTHR30249">
    <property type="entry name" value="PUTATIVE SEROTONIN TRANSPORTER"/>
    <property type="match status" value="1"/>
</dbReference>
<accession>A0A2A5JT29</accession>
<feature type="transmembrane region" description="Helical" evidence="5">
    <location>
        <begin position="29"/>
        <end position="47"/>
    </location>
</feature>
<dbReference type="EMBL" id="NKHF01000027">
    <property type="protein sequence ID" value="PCK32613.1"/>
    <property type="molecule type" value="Genomic_DNA"/>
</dbReference>
<gene>
    <name evidence="6" type="ORF">CEX98_06230</name>
</gene>
<keyword evidence="3 5" id="KW-1133">Transmembrane helix</keyword>
<evidence type="ECO:0000256" key="3">
    <source>
        <dbReference type="ARBA" id="ARBA00022989"/>
    </source>
</evidence>
<feature type="transmembrane region" description="Helical" evidence="5">
    <location>
        <begin position="83"/>
        <end position="106"/>
    </location>
</feature>
<evidence type="ECO:0000256" key="1">
    <source>
        <dbReference type="ARBA" id="ARBA00004141"/>
    </source>
</evidence>
<dbReference type="InterPro" id="IPR007300">
    <property type="entry name" value="CidB/LrgB"/>
</dbReference>